<dbReference type="STRING" id="1236971.JCM9152_3199"/>
<dbReference type="SUPFAM" id="SSF49785">
    <property type="entry name" value="Galactose-binding domain-like"/>
    <property type="match status" value="1"/>
</dbReference>
<proteinExistence type="predicted"/>
<dbReference type="CDD" id="cd03143">
    <property type="entry name" value="A4_beta-galactosidase_middle_domain"/>
    <property type="match status" value="1"/>
</dbReference>
<dbReference type="EMBL" id="BAUU01000023">
    <property type="protein sequence ID" value="GAE31714.1"/>
    <property type="molecule type" value="Genomic_DNA"/>
</dbReference>
<dbReference type="Proteomes" id="UP000018895">
    <property type="component" value="Unassembled WGS sequence"/>
</dbReference>
<sequence>MHSSWWPYYRFFSNYIKRVSWLMTDSVNTTKVAVLCRENHLPWEMVKPFYEQQIEFNYVEEALLLSKAEMAAGLIQIEAQSYSTVVIDGRYLLEEKTKQQLRDWIKQGGTVITVGEEQIVEGAIIVAKPEEGANRLIESEQQTVRLNPRCPDIRISHVEKGDRFFYLLVHEGEESFNGTVTIRETGTVELWDAWKGTIEELGQAKEVPLTLHRRESIILMVDPNNRESIIRDPEPIKEPIKMIELNQEWTVTGEAFERQTTALQSWTEWPQMTYYSGTLTYRTTLHLQEPIEKAVIDCGEVEEIVKLTVNGEEIGVKMWAPYSFEVAGLLREGENVIELAVTNSKANEMDRLALPSGLIGPVTVEVFGE</sequence>
<dbReference type="Gene3D" id="2.60.120.260">
    <property type="entry name" value="Galactose-binding domain-like"/>
    <property type="match status" value="1"/>
</dbReference>
<dbReference type="PANTHER" id="PTHR36848">
    <property type="entry name" value="DNA-BINDING PROTEIN (PUTATIVE SECRETED PROTEIN)-RELATED"/>
    <property type="match status" value="1"/>
</dbReference>
<evidence type="ECO:0000313" key="2">
    <source>
        <dbReference type="Proteomes" id="UP000018895"/>
    </source>
</evidence>
<reference evidence="1" key="1">
    <citation type="journal article" date="2014" name="Genome Announc.">
        <title>Draft Genome Sequences of Three Alkaliphilic Bacillus Strains, Bacillus wakoensis JCM 9140T, Bacillus akibai JCM 9157T, and Bacillus hemicellulosilyticus JCM 9152T.</title>
        <authorList>
            <person name="Yuki M."/>
            <person name="Oshima K."/>
            <person name="Suda W."/>
            <person name="Oshida Y."/>
            <person name="Kitamura K."/>
            <person name="Iida T."/>
            <person name="Hattori M."/>
            <person name="Ohkuma M."/>
        </authorList>
    </citation>
    <scope>NUCLEOTIDE SEQUENCE [LARGE SCALE GENOMIC DNA]</scope>
    <source>
        <strain evidence="1">JCM 9152</strain>
    </source>
</reference>
<dbReference type="InterPro" id="IPR053161">
    <property type="entry name" value="Ulvan_degrading_GH"/>
</dbReference>
<protein>
    <submittedName>
        <fullName evidence="1">Alpha-L-rhamnosidase</fullName>
    </submittedName>
</protein>
<gene>
    <name evidence="1" type="ORF">JCM9152_3199</name>
</gene>
<dbReference type="NCBIfam" id="NF045579">
    <property type="entry name" value="rhamnoside_JR"/>
    <property type="match status" value="1"/>
</dbReference>
<name>W4QK31_9BACI</name>
<accession>W4QK31</accession>
<dbReference type="PANTHER" id="PTHR36848:SF2">
    <property type="entry name" value="SECRETED PROTEIN"/>
    <property type="match status" value="1"/>
</dbReference>
<dbReference type="InterPro" id="IPR008979">
    <property type="entry name" value="Galactose-bd-like_sf"/>
</dbReference>
<evidence type="ECO:0000313" key="1">
    <source>
        <dbReference type="EMBL" id="GAE31714.1"/>
    </source>
</evidence>
<organism evidence="1 2">
    <name type="scientific">Halalkalibacter hemicellulosilyticusJCM 9152</name>
    <dbReference type="NCBI Taxonomy" id="1236971"/>
    <lineage>
        <taxon>Bacteria</taxon>
        <taxon>Bacillati</taxon>
        <taxon>Bacillota</taxon>
        <taxon>Bacilli</taxon>
        <taxon>Bacillales</taxon>
        <taxon>Bacillaceae</taxon>
        <taxon>Halalkalibacter</taxon>
    </lineage>
</organism>
<keyword evidence="2" id="KW-1185">Reference proteome</keyword>
<comment type="caution">
    <text evidence="1">The sequence shown here is derived from an EMBL/GenBank/DDBJ whole genome shotgun (WGS) entry which is preliminary data.</text>
</comment>
<dbReference type="AlphaFoldDB" id="W4QK31"/>